<protein>
    <submittedName>
        <fullName evidence="2">Uncharacterized protein</fullName>
    </submittedName>
</protein>
<gene>
    <name evidence="2" type="ORF">EJB05_43579</name>
</gene>
<dbReference type="PANTHER" id="PTHR33052">
    <property type="entry name" value="DUF4228 DOMAIN PROTEIN-RELATED"/>
    <property type="match status" value="1"/>
</dbReference>
<reference evidence="2 3" key="1">
    <citation type="journal article" date="2019" name="Sci. Rep.">
        <title>A high-quality genome of Eragrostis curvula grass provides insights into Poaceae evolution and supports new strategies to enhance forage quality.</title>
        <authorList>
            <person name="Carballo J."/>
            <person name="Santos B.A.C.M."/>
            <person name="Zappacosta D."/>
            <person name="Garbus I."/>
            <person name="Selva J.P."/>
            <person name="Gallo C.A."/>
            <person name="Diaz A."/>
            <person name="Albertini E."/>
            <person name="Caccamo M."/>
            <person name="Echenique V."/>
        </authorList>
    </citation>
    <scope>NUCLEOTIDE SEQUENCE [LARGE SCALE GENOMIC DNA]</scope>
    <source>
        <strain evidence="3">cv. Victoria</strain>
        <tissue evidence="2">Leaf</tissue>
    </source>
</reference>
<feature type="compositionally biased region" description="Basic residues" evidence="1">
    <location>
        <begin position="95"/>
        <end position="113"/>
    </location>
</feature>
<dbReference type="Proteomes" id="UP000324897">
    <property type="component" value="Chromosome 3"/>
</dbReference>
<evidence type="ECO:0000313" key="2">
    <source>
        <dbReference type="EMBL" id="TVU10071.1"/>
    </source>
</evidence>
<feature type="compositionally biased region" description="Basic residues" evidence="1">
    <location>
        <begin position="36"/>
        <end position="58"/>
    </location>
</feature>
<dbReference type="InterPro" id="IPR025322">
    <property type="entry name" value="PADRE_dom"/>
</dbReference>
<feature type="non-terminal residue" evidence="2">
    <location>
        <position position="1"/>
    </location>
</feature>
<name>A0A5J9THB4_9POAL</name>
<keyword evidence="3" id="KW-1185">Reference proteome</keyword>
<dbReference type="EMBL" id="RWGY01000039">
    <property type="protein sequence ID" value="TVU10071.1"/>
    <property type="molecule type" value="Genomic_DNA"/>
</dbReference>
<evidence type="ECO:0000313" key="3">
    <source>
        <dbReference type="Proteomes" id="UP000324897"/>
    </source>
</evidence>
<comment type="caution">
    <text evidence="2">The sequence shown here is derived from an EMBL/GenBank/DDBJ whole genome shotgun (WGS) entry which is preliminary data.</text>
</comment>
<dbReference type="AlphaFoldDB" id="A0A5J9THB4"/>
<dbReference type="Gramene" id="TVU10071">
    <property type="protein sequence ID" value="TVU10071"/>
    <property type="gene ID" value="EJB05_43579"/>
</dbReference>
<organism evidence="2 3">
    <name type="scientific">Eragrostis curvula</name>
    <name type="common">weeping love grass</name>
    <dbReference type="NCBI Taxonomy" id="38414"/>
    <lineage>
        <taxon>Eukaryota</taxon>
        <taxon>Viridiplantae</taxon>
        <taxon>Streptophyta</taxon>
        <taxon>Embryophyta</taxon>
        <taxon>Tracheophyta</taxon>
        <taxon>Spermatophyta</taxon>
        <taxon>Magnoliopsida</taxon>
        <taxon>Liliopsida</taxon>
        <taxon>Poales</taxon>
        <taxon>Poaceae</taxon>
        <taxon>PACMAD clade</taxon>
        <taxon>Chloridoideae</taxon>
        <taxon>Eragrostideae</taxon>
        <taxon>Eragrostidinae</taxon>
        <taxon>Eragrostis</taxon>
    </lineage>
</organism>
<evidence type="ECO:0000256" key="1">
    <source>
        <dbReference type="SAM" id="MobiDB-lite"/>
    </source>
</evidence>
<feature type="region of interest" description="Disordered" evidence="1">
    <location>
        <begin position="26"/>
        <end position="125"/>
    </location>
</feature>
<proteinExistence type="predicted"/>
<accession>A0A5J9THB4</accession>
<dbReference type="OrthoDB" id="843671at2759"/>
<sequence length="125" mass="13442">MAAEEALQPGQLYFVLPASMLRRPLSGQDMAAHQGAGRRGRSCHRRRRRVVAAKGRRRASNEAGLNLGVGRGPPGSPLRLATAHKTGYDGERTVGKTRHRVGRRSGARGRRAGVQRLSAIAEGAE</sequence>
<dbReference type="Pfam" id="PF14009">
    <property type="entry name" value="PADRE"/>
    <property type="match status" value="1"/>
</dbReference>